<evidence type="ECO:0000256" key="1">
    <source>
        <dbReference type="ARBA" id="ARBA00022801"/>
    </source>
</evidence>
<dbReference type="PANTHER" id="PTHR12304">
    <property type="entry name" value="INOSINE-URIDINE PREFERRING NUCLEOSIDE HYDROLASE"/>
    <property type="match status" value="1"/>
</dbReference>
<accession>A0A852STT7</accession>
<name>A0A852STT7_9MICO</name>
<protein>
    <submittedName>
        <fullName evidence="4">Purine nucleosidase</fullName>
        <ecNumber evidence="4">3.2.2.1</ecNumber>
    </submittedName>
</protein>
<dbReference type="RefSeq" id="WP_218870110.1">
    <property type="nucleotide sequence ID" value="NZ_BSEW01000002.1"/>
</dbReference>
<dbReference type="Pfam" id="PF01156">
    <property type="entry name" value="IU_nuc_hydro"/>
    <property type="match status" value="1"/>
</dbReference>
<dbReference type="InterPro" id="IPR023186">
    <property type="entry name" value="IUNH"/>
</dbReference>
<keyword evidence="5" id="KW-1185">Reference proteome</keyword>
<dbReference type="SUPFAM" id="SSF53590">
    <property type="entry name" value="Nucleoside hydrolase"/>
    <property type="match status" value="1"/>
</dbReference>
<dbReference type="GO" id="GO:0006152">
    <property type="term" value="P:purine nucleoside catabolic process"/>
    <property type="evidence" value="ECO:0007669"/>
    <property type="project" value="TreeGrafter"/>
</dbReference>
<dbReference type="EMBL" id="JACCBM010000001">
    <property type="protein sequence ID" value="NYD72211.1"/>
    <property type="molecule type" value="Genomic_DNA"/>
</dbReference>
<keyword evidence="1 4" id="KW-0378">Hydrolase</keyword>
<evidence type="ECO:0000313" key="4">
    <source>
        <dbReference type="EMBL" id="NYD72211.1"/>
    </source>
</evidence>
<reference evidence="4 5" key="1">
    <citation type="submission" date="2020-07" db="EMBL/GenBank/DDBJ databases">
        <title>Sequencing the genomes of 1000 actinobacteria strains.</title>
        <authorList>
            <person name="Klenk H.-P."/>
        </authorList>
    </citation>
    <scope>NUCLEOTIDE SEQUENCE [LARGE SCALE GENOMIC DNA]</scope>
    <source>
        <strain evidence="4 5">DSM 26474</strain>
    </source>
</reference>
<dbReference type="Proteomes" id="UP000549913">
    <property type="component" value="Unassembled WGS sequence"/>
</dbReference>
<evidence type="ECO:0000313" key="5">
    <source>
        <dbReference type="Proteomes" id="UP000549913"/>
    </source>
</evidence>
<dbReference type="Gene3D" id="3.90.245.10">
    <property type="entry name" value="Ribonucleoside hydrolase-like"/>
    <property type="match status" value="1"/>
</dbReference>
<dbReference type="CDD" id="cd02651">
    <property type="entry name" value="nuc_hydro_IU_UC_XIUA"/>
    <property type="match status" value="1"/>
</dbReference>
<organism evidence="4 5">
    <name type="scientific">Herbiconiux flava</name>
    <dbReference type="NCBI Taxonomy" id="881268"/>
    <lineage>
        <taxon>Bacteria</taxon>
        <taxon>Bacillati</taxon>
        <taxon>Actinomycetota</taxon>
        <taxon>Actinomycetes</taxon>
        <taxon>Micrococcales</taxon>
        <taxon>Microbacteriaceae</taxon>
        <taxon>Herbiconiux</taxon>
    </lineage>
</organism>
<dbReference type="InterPro" id="IPR036452">
    <property type="entry name" value="Ribo_hydro-like"/>
</dbReference>
<dbReference type="PANTHER" id="PTHR12304:SF4">
    <property type="entry name" value="URIDINE NUCLEOSIDASE"/>
    <property type="match status" value="1"/>
</dbReference>
<dbReference type="AlphaFoldDB" id="A0A852STT7"/>
<gene>
    <name evidence="4" type="ORF">BJ984_003369</name>
</gene>
<dbReference type="GO" id="GO:0005829">
    <property type="term" value="C:cytosol"/>
    <property type="evidence" value="ECO:0007669"/>
    <property type="project" value="TreeGrafter"/>
</dbReference>
<evidence type="ECO:0000256" key="2">
    <source>
        <dbReference type="ARBA" id="ARBA00023295"/>
    </source>
</evidence>
<dbReference type="EC" id="3.2.2.1" evidence="4"/>
<dbReference type="InterPro" id="IPR001910">
    <property type="entry name" value="Inosine/uridine_hydrolase_dom"/>
</dbReference>
<comment type="caution">
    <text evidence="4">The sequence shown here is derived from an EMBL/GenBank/DDBJ whole genome shotgun (WGS) entry which is preliminary data.</text>
</comment>
<sequence length="316" mass="33879">MHELICITDPGQEQAVALLAILASPEDFHVQAIVAGAGNTTLENTVENVFKVLELAGPGTDAPQIPVHRGVARPLLRPLVTAAHVHGETGLDGYAFPPVQGRASEEPGVAAIIRLCRAAPPGGITIAQFCSMTTLAVALTEAPDIAEHIDQVVMMAGAYFEVGNITPAAEFNVFVDPHAAAIVLGSGIRLVMLPLDVTHQLRNTRERLDAFSALGTRCGRAVDELLTFSQVFDLEKYGWDGAPLHGPVVPLYLLRPELFHGRSINARVETGSELTMGMLVADWWGVTGLPPNVFYARDVDAEPFYAELTARIARLP</sequence>
<keyword evidence="2 4" id="KW-0326">Glycosidase</keyword>
<evidence type="ECO:0000259" key="3">
    <source>
        <dbReference type="Pfam" id="PF01156"/>
    </source>
</evidence>
<proteinExistence type="predicted"/>
<feature type="domain" description="Inosine/uridine-preferring nucleoside hydrolase" evidence="3">
    <location>
        <begin position="8"/>
        <end position="305"/>
    </location>
</feature>
<dbReference type="GO" id="GO:0008477">
    <property type="term" value="F:purine nucleosidase activity"/>
    <property type="evidence" value="ECO:0007669"/>
    <property type="project" value="UniProtKB-EC"/>
</dbReference>